<organism evidence="2 3">
    <name type="scientific">Lolium multiflorum</name>
    <name type="common">Italian ryegrass</name>
    <name type="synonym">Lolium perenne subsp. multiflorum</name>
    <dbReference type="NCBI Taxonomy" id="4521"/>
    <lineage>
        <taxon>Eukaryota</taxon>
        <taxon>Viridiplantae</taxon>
        <taxon>Streptophyta</taxon>
        <taxon>Embryophyta</taxon>
        <taxon>Tracheophyta</taxon>
        <taxon>Spermatophyta</taxon>
        <taxon>Magnoliopsida</taxon>
        <taxon>Liliopsida</taxon>
        <taxon>Poales</taxon>
        <taxon>Poaceae</taxon>
        <taxon>BOP clade</taxon>
        <taxon>Pooideae</taxon>
        <taxon>Poodae</taxon>
        <taxon>Poeae</taxon>
        <taxon>Poeae Chloroplast Group 2 (Poeae type)</taxon>
        <taxon>Loliodinae</taxon>
        <taxon>Loliinae</taxon>
        <taxon>Lolium</taxon>
    </lineage>
</organism>
<dbReference type="Pfam" id="PF20241">
    <property type="entry name" value="DUF6598"/>
    <property type="match status" value="1"/>
</dbReference>
<keyword evidence="3" id="KW-1185">Reference proteome</keyword>
<dbReference type="Proteomes" id="UP001231189">
    <property type="component" value="Unassembled WGS sequence"/>
</dbReference>
<reference evidence="2" key="1">
    <citation type="submission" date="2023-07" db="EMBL/GenBank/DDBJ databases">
        <title>A chromosome-level genome assembly of Lolium multiflorum.</title>
        <authorList>
            <person name="Chen Y."/>
            <person name="Copetti D."/>
            <person name="Kolliker R."/>
            <person name="Studer B."/>
        </authorList>
    </citation>
    <scope>NUCLEOTIDE SEQUENCE</scope>
    <source>
        <strain evidence="2">02402/16</strain>
        <tissue evidence="2">Leaf</tissue>
    </source>
</reference>
<evidence type="ECO:0000259" key="1">
    <source>
        <dbReference type="Pfam" id="PF20241"/>
    </source>
</evidence>
<sequence length="484" mass="54243">MEGAAKLLVTDVPIFFPRTLRVSIPRALLPALLLLFAVKALAKIKFPAVRTSARNLFIGPLPRVAAAPVAVHQHEGKLAGLAAHPRPTGPAAPRPNVAPADPPILHWDDVCISDSDDDDDNVADLDDLVLDVDQVVTDDEETNCQGKKFPMEKARLIDRIWVAGDMKRKEEHQQLCKMLLAQGHTLPPFPMKVLPQATGLCVLRGDCYHRRYKTHDTSTTKSTIGFREPHLMLQFFSVCLSTSASYPVSVYGIIAVRDELQPMRNHLFNRPCRDDAVTIDKDSLILPLCSPRRGMYLLDDALVEVDLWVKEEGDGSADKQILSVYAEIEGRPGFDKIRHGQVRSGLFSLDISYILSTRSVEAVIQVFAEVDGPHHLRFAAFSSGFDHEIVLFDDKFSGTKVQFQHVVVVKAQEKLDVCLKLGQSLFWWTFQDGYVGAVRNPDDFVSKYGQFDVRVFFAPKNWHPEDFHLRTPPPQDLQVPQVNQ</sequence>
<gene>
    <name evidence="2" type="ORF">QYE76_009627</name>
</gene>
<dbReference type="AlphaFoldDB" id="A0AAD8X290"/>
<dbReference type="PANTHER" id="PTHR33065:SF189">
    <property type="entry name" value="DUF6598 DOMAIN-CONTAINING PROTEIN"/>
    <property type="match status" value="1"/>
</dbReference>
<comment type="caution">
    <text evidence="2">The sequence shown here is derived from an EMBL/GenBank/DDBJ whole genome shotgun (WGS) entry which is preliminary data.</text>
</comment>
<accession>A0AAD8X290</accession>
<name>A0AAD8X290_LOLMU</name>
<dbReference type="PANTHER" id="PTHR33065">
    <property type="entry name" value="OS07G0486400 PROTEIN"/>
    <property type="match status" value="1"/>
</dbReference>
<protein>
    <recommendedName>
        <fullName evidence="1">DUF6598 domain-containing protein</fullName>
    </recommendedName>
</protein>
<dbReference type="EMBL" id="JAUUTY010000001">
    <property type="protein sequence ID" value="KAK1692930.1"/>
    <property type="molecule type" value="Genomic_DNA"/>
</dbReference>
<dbReference type="InterPro" id="IPR046533">
    <property type="entry name" value="DUF6598"/>
</dbReference>
<feature type="domain" description="DUF6598" evidence="1">
    <location>
        <begin position="232"/>
        <end position="421"/>
    </location>
</feature>
<evidence type="ECO:0000313" key="3">
    <source>
        <dbReference type="Proteomes" id="UP001231189"/>
    </source>
</evidence>
<proteinExistence type="predicted"/>
<evidence type="ECO:0000313" key="2">
    <source>
        <dbReference type="EMBL" id="KAK1692930.1"/>
    </source>
</evidence>